<evidence type="ECO:0000256" key="5">
    <source>
        <dbReference type="ARBA" id="ARBA00032904"/>
    </source>
</evidence>
<comment type="catalytic activity">
    <reaction evidence="6 7 8 9">
        <text>an acyl phosphate + H2O = a carboxylate + phosphate + H(+)</text>
        <dbReference type="Rhea" id="RHEA:14965"/>
        <dbReference type="ChEBI" id="CHEBI:15377"/>
        <dbReference type="ChEBI" id="CHEBI:15378"/>
        <dbReference type="ChEBI" id="CHEBI:29067"/>
        <dbReference type="ChEBI" id="CHEBI:43474"/>
        <dbReference type="ChEBI" id="CHEBI:59918"/>
        <dbReference type="EC" id="3.6.1.7"/>
    </reaction>
</comment>
<dbReference type="InterPro" id="IPR020456">
    <property type="entry name" value="Acylphosphatase"/>
</dbReference>
<dbReference type="HOGENOM" id="CLU_141932_1_2_6"/>
<evidence type="ECO:0000256" key="10">
    <source>
        <dbReference type="RuleBase" id="RU004168"/>
    </source>
</evidence>
<evidence type="ECO:0000313" key="13">
    <source>
        <dbReference type="Proteomes" id="UP000019028"/>
    </source>
</evidence>
<dbReference type="InterPro" id="IPR028627">
    <property type="entry name" value="Acylphosphatase_bac"/>
</dbReference>
<proteinExistence type="inferred from homology"/>
<evidence type="ECO:0000256" key="7">
    <source>
        <dbReference type="HAMAP-Rule" id="MF_01450"/>
    </source>
</evidence>
<dbReference type="HAMAP" id="MF_01450">
    <property type="entry name" value="Acylphosphatase_entero"/>
    <property type="match status" value="1"/>
</dbReference>
<evidence type="ECO:0000313" key="12">
    <source>
        <dbReference type="EMBL" id="AHF77612.1"/>
    </source>
</evidence>
<dbReference type="PANTHER" id="PTHR47268">
    <property type="entry name" value="ACYLPHOSPHATASE"/>
    <property type="match status" value="1"/>
</dbReference>
<dbReference type="SUPFAM" id="SSF54975">
    <property type="entry name" value="Acylphosphatase/BLUF domain-like"/>
    <property type="match status" value="1"/>
</dbReference>
<feature type="domain" description="Acylphosphatase-like" evidence="11">
    <location>
        <begin position="5"/>
        <end position="94"/>
    </location>
</feature>
<gene>
    <name evidence="12" type="primary">yccX</name>
    <name evidence="12" type="ORF">Sant_2583</name>
</gene>
<evidence type="ECO:0000256" key="8">
    <source>
        <dbReference type="PROSITE-ProRule" id="PRU00520"/>
    </source>
</evidence>
<dbReference type="PRINTS" id="PR00112">
    <property type="entry name" value="ACYLPHPHTASE"/>
</dbReference>
<evidence type="ECO:0000256" key="4">
    <source>
        <dbReference type="ARBA" id="ARBA00022801"/>
    </source>
</evidence>
<dbReference type="InterPro" id="IPR001792">
    <property type="entry name" value="Acylphosphatase-like_dom"/>
</dbReference>
<sequence length="94" mass="10359">MTKICTAAWIHGQVQGVGFRYATLHQAKQLGLSGYVRNQDDGSVEVVACGESERVEHLLAWLRQGGPAHARVDKVLTEPRNGSLGDFHGFDIHY</sequence>
<accession>W0HYM1</accession>
<evidence type="ECO:0000256" key="6">
    <source>
        <dbReference type="ARBA" id="ARBA00047645"/>
    </source>
</evidence>
<organism evidence="12 13">
    <name type="scientific">Sodalis praecaptivus</name>
    <dbReference type="NCBI Taxonomy" id="1239307"/>
    <lineage>
        <taxon>Bacteria</taxon>
        <taxon>Pseudomonadati</taxon>
        <taxon>Pseudomonadota</taxon>
        <taxon>Gammaproteobacteria</taxon>
        <taxon>Enterobacterales</taxon>
        <taxon>Bruguierivoracaceae</taxon>
        <taxon>Sodalis</taxon>
    </lineage>
</organism>
<dbReference type="PROSITE" id="PS51160">
    <property type="entry name" value="ACYLPHOSPHATASE_3"/>
    <property type="match status" value="1"/>
</dbReference>
<dbReference type="PROSITE" id="PS00151">
    <property type="entry name" value="ACYLPHOSPHATASE_2"/>
    <property type="match status" value="1"/>
</dbReference>
<keyword evidence="4 7" id="KW-0378">Hydrolase</keyword>
<dbReference type="NCBIfam" id="NF011000">
    <property type="entry name" value="PRK14426.1"/>
    <property type="match status" value="1"/>
</dbReference>
<name>W0HYM1_9GAMM</name>
<dbReference type="Gene3D" id="3.30.70.100">
    <property type="match status" value="1"/>
</dbReference>
<dbReference type="FunFam" id="3.30.70.100:FF:000012">
    <property type="entry name" value="Acylphosphatase"/>
    <property type="match status" value="1"/>
</dbReference>
<dbReference type="OrthoDB" id="5295388at2"/>
<evidence type="ECO:0000256" key="9">
    <source>
        <dbReference type="RuleBase" id="RU000553"/>
    </source>
</evidence>
<dbReference type="InterPro" id="IPR017968">
    <property type="entry name" value="Acylphosphatase_CS"/>
</dbReference>
<dbReference type="PANTHER" id="PTHR47268:SF4">
    <property type="entry name" value="ACYLPHOSPHATASE"/>
    <property type="match status" value="1"/>
</dbReference>
<comment type="similarity">
    <text evidence="1 7 10">Belongs to the acylphosphatase family.</text>
</comment>
<reference evidence="12 13" key="1">
    <citation type="journal article" date="2014" name="Genome Biol. Evol.">
        <title>Genome degeneration and adaptation in a nascent stage of symbiosis.</title>
        <authorList>
            <person name="Oakeson K.F."/>
            <person name="Gil R."/>
            <person name="Clayton A.L."/>
            <person name="Dunn D.M."/>
            <person name="von Niederhausern A.C."/>
            <person name="Hamil C."/>
            <person name="Aoyagi A."/>
            <person name="Duval B."/>
            <person name="Baca A."/>
            <person name="Silva F.J."/>
            <person name="Vallier A."/>
            <person name="Jackson D.G."/>
            <person name="Latorre A."/>
            <person name="Weiss R.B."/>
            <person name="Heddi A."/>
            <person name="Moya A."/>
            <person name="Dale C."/>
        </authorList>
    </citation>
    <scope>NUCLEOTIDE SEQUENCE [LARGE SCALE GENOMIC DNA]</scope>
    <source>
        <strain evidence="12 13">HS1</strain>
    </source>
</reference>
<dbReference type="PATRIC" id="fig|1239307.3.peg.2875"/>
<feature type="active site" evidence="7 8">
    <location>
        <position position="20"/>
    </location>
</feature>
<dbReference type="KEGG" id="sod:Sant_2583"/>
<dbReference type="Proteomes" id="UP000019028">
    <property type="component" value="Chromosome"/>
</dbReference>
<evidence type="ECO:0000259" key="11">
    <source>
        <dbReference type="PROSITE" id="PS51160"/>
    </source>
</evidence>
<protein>
    <recommendedName>
        <fullName evidence="3 7">Acylphosphatase</fullName>
        <ecNumber evidence="2 7">3.6.1.7</ecNumber>
    </recommendedName>
    <alternativeName>
        <fullName evidence="5 7">Acylphosphate phosphohydrolase</fullName>
    </alternativeName>
</protein>
<dbReference type="PROSITE" id="PS00150">
    <property type="entry name" value="ACYLPHOSPHATASE_1"/>
    <property type="match status" value="1"/>
</dbReference>
<dbReference type="InterPro" id="IPR036046">
    <property type="entry name" value="Acylphosphatase-like_dom_sf"/>
</dbReference>
<evidence type="ECO:0000256" key="3">
    <source>
        <dbReference type="ARBA" id="ARBA00015991"/>
    </source>
</evidence>
<dbReference type="EC" id="3.6.1.7" evidence="2 7"/>
<dbReference type="AlphaFoldDB" id="W0HYM1"/>
<feature type="active site" evidence="7 8">
    <location>
        <position position="38"/>
    </location>
</feature>
<keyword evidence="13" id="KW-1185">Reference proteome</keyword>
<evidence type="ECO:0000256" key="1">
    <source>
        <dbReference type="ARBA" id="ARBA00005614"/>
    </source>
</evidence>
<dbReference type="GO" id="GO:0003998">
    <property type="term" value="F:acylphosphatase activity"/>
    <property type="evidence" value="ECO:0007669"/>
    <property type="project" value="UniProtKB-UniRule"/>
</dbReference>
<dbReference type="Pfam" id="PF00708">
    <property type="entry name" value="Acylphosphatase"/>
    <property type="match status" value="1"/>
</dbReference>
<dbReference type="EMBL" id="CP006569">
    <property type="protein sequence ID" value="AHF77612.1"/>
    <property type="molecule type" value="Genomic_DNA"/>
</dbReference>
<evidence type="ECO:0000256" key="2">
    <source>
        <dbReference type="ARBA" id="ARBA00012150"/>
    </source>
</evidence>
<dbReference type="RefSeq" id="WP_025422762.1">
    <property type="nucleotide sequence ID" value="NZ_CAUIKD010000060.1"/>
</dbReference>